<dbReference type="InterPro" id="IPR002638">
    <property type="entry name" value="Quinolinate_PRibosylTrfase_C"/>
</dbReference>
<dbReference type="PANTHER" id="PTHR32179">
    <property type="entry name" value="NICOTINATE-NUCLEOTIDE PYROPHOSPHORYLASE [CARBOXYLATING]"/>
    <property type="match status" value="1"/>
</dbReference>
<gene>
    <name evidence="15" type="ORF">B4U80_07703</name>
</gene>
<dbReference type="InterPro" id="IPR013785">
    <property type="entry name" value="Aldolase_TIM"/>
</dbReference>
<evidence type="ECO:0000313" key="16">
    <source>
        <dbReference type="Proteomes" id="UP000288716"/>
    </source>
</evidence>
<evidence type="ECO:0000256" key="7">
    <source>
        <dbReference type="ARBA" id="ARBA00022642"/>
    </source>
</evidence>
<dbReference type="GO" id="GO:0009435">
    <property type="term" value="P:NAD+ biosynthetic process"/>
    <property type="evidence" value="ECO:0007669"/>
    <property type="project" value="UniProtKB-UniPathway"/>
</dbReference>
<evidence type="ECO:0000259" key="13">
    <source>
        <dbReference type="Pfam" id="PF01729"/>
    </source>
</evidence>
<evidence type="ECO:0000256" key="11">
    <source>
        <dbReference type="ARBA" id="ARBA00047445"/>
    </source>
</evidence>
<feature type="domain" description="Quinolinate phosphoribosyl transferase N-terminal" evidence="14">
    <location>
        <begin position="35"/>
        <end position="112"/>
    </location>
</feature>
<comment type="subunit">
    <text evidence="4 12">Hexamer formed by 3 homodimers.</text>
</comment>
<dbReference type="PIRSF" id="PIRSF006250">
    <property type="entry name" value="NadC_ModD"/>
    <property type="match status" value="1"/>
</dbReference>
<dbReference type="Pfam" id="PF02749">
    <property type="entry name" value="QRPTase_N"/>
    <property type="match status" value="1"/>
</dbReference>
<evidence type="ECO:0000256" key="5">
    <source>
        <dbReference type="ARBA" id="ARBA00011944"/>
    </source>
</evidence>
<dbReference type="GO" id="GO:0005737">
    <property type="term" value="C:cytoplasm"/>
    <property type="evidence" value="ECO:0007669"/>
    <property type="project" value="TreeGrafter"/>
</dbReference>
<dbReference type="EC" id="2.4.2.19" evidence="5 12"/>
<dbReference type="EMBL" id="NCKV01000459">
    <property type="protein sequence ID" value="RWS30564.1"/>
    <property type="molecule type" value="Genomic_DNA"/>
</dbReference>
<dbReference type="CDD" id="cd01572">
    <property type="entry name" value="QPRTase"/>
    <property type="match status" value="1"/>
</dbReference>
<dbReference type="InterPro" id="IPR004393">
    <property type="entry name" value="NadC"/>
</dbReference>
<name>A0A443SSS7_9ACAR</name>
<dbReference type="NCBIfam" id="TIGR00078">
    <property type="entry name" value="nadC"/>
    <property type="match status" value="1"/>
</dbReference>
<keyword evidence="8 12" id="KW-0328">Glycosyltransferase</keyword>
<dbReference type="SUPFAM" id="SSF51690">
    <property type="entry name" value="Nicotinate/Quinolinate PRTase C-terminal domain-like"/>
    <property type="match status" value="1"/>
</dbReference>
<dbReference type="InterPro" id="IPR027277">
    <property type="entry name" value="NadC/ModD"/>
</dbReference>
<keyword evidence="9 12" id="KW-0808">Transferase</keyword>
<dbReference type="VEuPathDB" id="VectorBase:LDEU001478"/>
<keyword evidence="16" id="KW-1185">Reference proteome</keyword>
<dbReference type="Gene3D" id="3.20.20.70">
    <property type="entry name" value="Aldolase class I"/>
    <property type="match status" value="1"/>
</dbReference>
<evidence type="ECO:0000259" key="14">
    <source>
        <dbReference type="Pfam" id="PF02749"/>
    </source>
</evidence>
<comment type="function">
    <text evidence="1 12">Involved in the catabolism of quinolinic acid (QA).</text>
</comment>
<reference evidence="15 16" key="1">
    <citation type="journal article" date="2018" name="Gigascience">
        <title>Genomes of trombidid mites reveal novel predicted allergens and laterally-transferred genes associated with secondary metabolism.</title>
        <authorList>
            <person name="Dong X."/>
            <person name="Chaisiri K."/>
            <person name="Xia D."/>
            <person name="Armstrong S.D."/>
            <person name="Fang Y."/>
            <person name="Donnelly M.J."/>
            <person name="Kadowaki T."/>
            <person name="McGarry J.W."/>
            <person name="Darby A.C."/>
            <person name="Makepeace B.L."/>
        </authorList>
    </citation>
    <scope>NUCLEOTIDE SEQUENCE [LARGE SCALE GENOMIC DNA]</scope>
    <source>
        <strain evidence="15">UoL-UT</strain>
    </source>
</reference>
<evidence type="ECO:0000256" key="12">
    <source>
        <dbReference type="PIRNR" id="PIRNR006250"/>
    </source>
</evidence>
<dbReference type="GO" id="GO:0004514">
    <property type="term" value="F:nicotinate-nucleotide diphosphorylase (carboxylating) activity"/>
    <property type="evidence" value="ECO:0007669"/>
    <property type="project" value="UniProtKB-EC"/>
</dbReference>
<proteinExistence type="inferred from homology"/>
<dbReference type="STRING" id="299467.A0A443SSS7"/>
<evidence type="ECO:0000256" key="1">
    <source>
        <dbReference type="ARBA" id="ARBA00003237"/>
    </source>
</evidence>
<feature type="domain" description="Quinolinate phosphoribosyl transferase C-terminal" evidence="13">
    <location>
        <begin position="114"/>
        <end position="285"/>
    </location>
</feature>
<dbReference type="Proteomes" id="UP000288716">
    <property type="component" value="Unassembled WGS sequence"/>
</dbReference>
<comment type="caution">
    <text evidence="15">The sequence shown here is derived from an EMBL/GenBank/DDBJ whole genome shotgun (WGS) entry which is preliminary data.</text>
</comment>
<dbReference type="OrthoDB" id="10067394at2759"/>
<comment type="catalytic activity">
    <reaction evidence="11 12">
        <text>nicotinate beta-D-ribonucleotide + CO2 + diphosphate = quinolinate + 5-phospho-alpha-D-ribose 1-diphosphate + 2 H(+)</text>
        <dbReference type="Rhea" id="RHEA:12733"/>
        <dbReference type="ChEBI" id="CHEBI:15378"/>
        <dbReference type="ChEBI" id="CHEBI:16526"/>
        <dbReference type="ChEBI" id="CHEBI:29959"/>
        <dbReference type="ChEBI" id="CHEBI:33019"/>
        <dbReference type="ChEBI" id="CHEBI:57502"/>
        <dbReference type="ChEBI" id="CHEBI:58017"/>
        <dbReference type="EC" id="2.4.2.19"/>
    </reaction>
</comment>
<evidence type="ECO:0000256" key="8">
    <source>
        <dbReference type="ARBA" id="ARBA00022676"/>
    </source>
</evidence>
<evidence type="ECO:0000256" key="2">
    <source>
        <dbReference type="ARBA" id="ARBA00004893"/>
    </source>
</evidence>
<evidence type="ECO:0000256" key="9">
    <source>
        <dbReference type="ARBA" id="ARBA00022679"/>
    </source>
</evidence>
<dbReference type="AlphaFoldDB" id="A0A443SSS7"/>
<dbReference type="InterPro" id="IPR036068">
    <property type="entry name" value="Nicotinate_pribotase-like_C"/>
</dbReference>
<dbReference type="InterPro" id="IPR037128">
    <property type="entry name" value="Quinolinate_PRibosylTase_N_sf"/>
</dbReference>
<evidence type="ECO:0000256" key="10">
    <source>
        <dbReference type="ARBA" id="ARBA00033102"/>
    </source>
</evidence>
<protein>
    <recommendedName>
        <fullName evidence="6 12">Nicotinate-nucleotide pyrophosphorylase [carboxylating]</fullName>
        <ecNumber evidence="5 12">2.4.2.19</ecNumber>
    </recommendedName>
    <alternativeName>
        <fullName evidence="10 12">Quinolinate phosphoribosyltransferase [decarboxylating]</fullName>
    </alternativeName>
</protein>
<dbReference type="Pfam" id="PF01729">
    <property type="entry name" value="QRPTase_C"/>
    <property type="match status" value="1"/>
</dbReference>
<keyword evidence="7 12" id="KW-0662">Pyridine nucleotide biosynthesis</keyword>
<comment type="pathway">
    <text evidence="2 12">Cofactor biosynthesis; NAD(+) biosynthesis; nicotinate D-ribonucleotide from quinolinate: step 1/1.</text>
</comment>
<dbReference type="UniPathway" id="UPA00253">
    <property type="reaction ID" value="UER00331"/>
</dbReference>
<dbReference type="SUPFAM" id="SSF54675">
    <property type="entry name" value="Nicotinate/Quinolinate PRTase N-terminal domain-like"/>
    <property type="match status" value="1"/>
</dbReference>
<comment type="similarity">
    <text evidence="3 12">Belongs to the NadC/ModD family.</text>
</comment>
<dbReference type="PANTHER" id="PTHR32179:SF3">
    <property type="entry name" value="NICOTINATE-NUCLEOTIDE PYROPHOSPHORYLASE [CARBOXYLATING]"/>
    <property type="match status" value="1"/>
</dbReference>
<evidence type="ECO:0000256" key="6">
    <source>
        <dbReference type="ARBA" id="ARBA00020990"/>
    </source>
</evidence>
<dbReference type="Gene3D" id="3.90.1170.20">
    <property type="entry name" value="Quinolinate phosphoribosyl transferase, N-terminal domain"/>
    <property type="match status" value="1"/>
</dbReference>
<sequence>MSSFSNILNPVILKELANAWIKEDLPNFDLGAALAADEEVVAKIYCKSDGVLAGIPFANAVFNELNCSPNWCFNEGEHLKGTPTTEVAYVGGKAQRVLLAERTVLNTISRCSGVATTAKRIKNKLQHVNWNGYLAGTRKTTPGFRIVEKYGLLIGGASTHRYDLSNMIMLKDNHINICGGSIKSAVEQTRAVAGFVNKIEVECRSHKEVVEAASAGVDIVMLDNFSVKDAKASSLWLKQRQPEILIEVSGGITEENILDYAVPTVDIISMGCLVQGYQTVDFSMKILTSK</sequence>
<organism evidence="15 16">
    <name type="scientific">Leptotrombidium deliense</name>
    <dbReference type="NCBI Taxonomy" id="299467"/>
    <lineage>
        <taxon>Eukaryota</taxon>
        <taxon>Metazoa</taxon>
        <taxon>Ecdysozoa</taxon>
        <taxon>Arthropoda</taxon>
        <taxon>Chelicerata</taxon>
        <taxon>Arachnida</taxon>
        <taxon>Acari</taxon>
        <taxon>Acariformes</taxon>
        <taxon>Trombidiformes</taxon>
        <taxon>Prostigmata</taxon>
        <taxon>Anystina</taxon>
        <taxon>Parasitengona</taxon>
        <taxon>Trombiculoidea</taxon>
        <taxon>Trombiculidae</taxon>
        <taxon>Leptotrombidium</taxon>
    </lineage>
</organism>
<dbReference type="InterPro" id="IPR022412">
    <property type="entry name" value="Quinolinate_PRibosylTrfase_N"/>
</dbReference>
<evidence type="ECO:0000256" key="4">
    <source>
        <dbReference type="ARBA" id="ARBA00011218"/>
    </source>
</evidence>
<evidence type="ECO:0000256" key="3">
    <source>
        <dbReference type="ARBA" id="ARBA00009400"/>
    </source>
</evidence>
<dbReference type="FunFam" id="3.20.20.70:FF:000090">
    <property type="entry name" value="Nicotinate-nucleotide pyrophosphorylase [carboxylating]"/>
    <property type="match status" value="1"/>
</dbReference>
<dbReference type="GO" id="GO:0034213">
    <property type="term" value="P:quinolinate catabolic process"/>
    <property type="evidence" value="ECO:0007669"/>
    <property type="project" value="TreeGrafter"/>
</dbReference>
<evidence type="ECO:0000313" key="15">
    <source>
        <dbReference type="EMBL" id="RWS30564.1"/>
    </source>
</evidence>
<accession>A0A443SSS7</accession>